<dbReference type="InterPro" id="IPR011051">
    <property type="entry name" value="RmlC_Cupin_sf"/>
</dbReference>
<gene>
    <name evidence="1" type="ORF">DB32_002775</name>
</gene>
<evidence type="ECO:0000313" key="1">
    <source>
        <dbReference type="EMBL" id="AKF05626.1"/>
    </source>
</evidence>
<dbReference type="RefSeq" id="WP_053232880.1">
    <property type="nucleotide sequence ID" value="NZ_CP011125.1"/>
</dbReference>
<organism evidence="1 2">
    <name type="scientific">Sandaracinus amylolyticus</name>
    <dbReference type="NCBI Taxonomy" id="927083"/>
    <lineage>
        <taxon>Bacteria</taxon>
        <taxon>Pseudomonadati</taxon>
        <taxon>Myxococcota</taxon>
        <taxon>Polyangia</taxon>
        <taxon>Polyangiales</taxon>
        <taxon>Sandaracinaceae</taxon>
        <taxon>Sandaracinus</taxon>
    </lineage>
</organism>
<name>A0A0F6YH89_9BACT</name>
<accession>A0A0F6YH89</accession>
<dbReference type="Proteomes" id="UP000034883">
    <property type="component" value="Chromosome"/>
</dbReference>
<dbReference type="SUPFAM" id="SSF51182">
    <property type="entry name" value="RmlC-like cupins"/>
    <property type="match status" value="1"/>
</dbReference>
<evidence type="ECO:0000313" key="2">
    <source>
        <dbReference type="Proteomes" id="UP000034883"/>
    </source>
</evidence>
<dbReference type="AlphaFoldDB" id="A0A0F6YH89"/>
<reference evidence="1 2" key="1">
    <citation type="submission" date="2015-03" db="EMBL/GenBank/DDBJ databases">
        <title>Genome assembly of Sandaracinus amylolyticus DSM 53668.</title>
        <authorList>
            <person name="Sharma G."/>
            <person name="Subramanian S."/>
        </authorList>
    </citation>
    <scope>NUCLEOTIDE SEQUENCE [LARGE SCALE GENOMIC DNA]</scope>
    <source>
        <strain evidence="1 2">DSM 53668</strain>
    </source>
</reference>
<keyword evidence="2" id="KW-1185">Reference proteome</keyword>
<sequence length="168" mass="18064">MTDRRASLLGLGWGEIRALAPTRASNGASHAILGRSELHRTSAAWWPRGAIHEITVRPEAEVWVHVVAGELALERWSRDDEGAWRDEGARAIAGQSLHLREGALHRVTAHRASSVIVVSSPPDAIDESVDRPLLAMLRRARDVRAEVAPGDATAVGCAAPELDGEPDA</sequence>
<dbReference type="KEGG" id="samy:DB32_002775"/>
<proteinExistence type="predicted"/>
<protein>
    <submittedName>
        <fullName evidence="1">Uncharacterized protein</fullName>
    </submittedName>
</protein>
<dbReference type="EMBL" id="CP011125">
    <property type="protein sequence ID" value="AKF05626.1"/>
    <property type="molecule type" value="Genomic_DNA"/>
</dbReference>